<dbReference type="GeneTree" id="ENSGT00940000153123"/>
<proteinExistence type="predicted"/>
<feature type="domain" description="ALMS motif" evidence="5">
    <location>
        <begin position="1"/>
        <end position="101"/>
    </location>
</feature>
<dbReference type="Ensembl" id="ENSBGRT00000017459.1">
    <property type="protein sequence ID" value="ENSBGRP00000015156.1"/>
    <property type="gene ID" value="ENSBGRG00000009507.1"/>
</dbReference>
<evidence type="ECO:0000256" key="2">
    <source>
        <dbReference type="ARBA" id="ARBA00022490"/>
    </source>
</evidence>
<name>A0A8B9X6R2_BOSMU</name>
<dbReference type="GO" id="GO:0005813">
    <property type="term" value="C:centrosome"/>
    <property type="evidence" value="ECO:0007669"/>
    <property type="project" value="UniProtKB-SubCell"/>
</dbReference>
<dbReference type="AlphaFoldDB" id="A0A8B9X6R2"/>
<sequence>MVQQRKAQRKENLAPKQSLLPVRAHKKQVTIPHPLSDNLFKPKERYISEKEMHMRSKRIYNNLPEVRKKKEEQKKRVILQSNRLRAEVFKKQLLDQLLQRNAV</sequence>
<dbReference type="GO" id="GO:0005829">
    <property type="term" value="C:cytosol"/>
    <property type="evidence" value="ECO:0007669"/>
    <property type="project" value="TreeGrafter"/>
</dbReference>
<dbReference type="GO" id="GO:0008017">
    <property type="term" value="F:microtubule binding"/>
    <property type="evidence" value="ECO:0007669"/>
    <property type="project" value="TreeGrafter"/>
</dbReference>
<dbReference type="Proteomes" id="UP000694520">
    <property type="component" value="Chromosome 25"/>
</dbReference>
<keyword evidence="2" id="KW-0963">Cytoplasm</keyword>
<evidence type="ECO:0000256" key="4">
    <source>
        <dbReference type="SAM" id="MobiDB-lite"/>
    </source>
</evidence>
<protein>
    <recommendedName>
        <fullName evidence="5">ALMS motif domain-containing protein</fullName>
    </recommendedName>
</protein>
<reference evidence="6" key="2">
    <citation type="submission" date="2025-08" db="UniProtKB">
        <authorList>
            <consortium name="Ensembl"/>
        </authorList>
    </citation>
    <scope>IDENTIFICATION</scope>
</reference>
<evidence type="ECO:0000259" key="5">
    <source>
        <dbReference type="Pfam" id="PF15309"/>
    </source>
</evidence>
<accession>A0A8B9X6R2</accession>
<dbReference type="GO" id="GO:0046599">
    <property type="term" value="P:regulation of centriole replication"/>
    <property type="evidence" value="ECO:0007669"/>
    <property type="project" value="TreeGrafter"/>
</dbReference>
<feature type="region of interest" description="Disordered" evidence="4">
    <location>
        <begin position="1"/>
        <end position="27"/>
    </location>
</feature>
<organism evidence="6 7">
    <name type="scientific">Bos mutus grunniens</name>
    <name type="common">Wild yak</name>
    <name type="synonym">Bos grunniens</name>
    <dbReference type="NCBI Taxonomy" id="30521"/>
    <lineage>
        <taxon>Eukaryota</taxon>
        <taxon>Metazoa</taxon>
        <taxon>Chordata</taxon>
        <taxon>Craniata</taxon>
        <taxon>Vertebrata</taxon>
        <taxon>Euteleostomi</taxon>
        <taxon>Mammalia</taxon>
        <taxon>Eutheria</taxon>
        <taxon>Laurasiatheria</taxon>
        <taxon>Artiodactyla</taxon>
        <taxon>Ruminantia</taxon>
        <taxon>Pecora</taxon>
        <taxon>Bovidae</taxon>
        <taxon>Bovinae</taxon>
        <taxon>Bos</taxon>
    </lineage>
</organism>
<evidence type="ECO:0000256" key="3">
    <source>
        <dbReference type="ARBA" id="ARBA00023212"/>
    </source>
</evidence>
<dbReference type="GO" id="GO:0005814">
    <property type="term" value="C:centriole"/>
    <property type="evidence" value="ECO:0007669"/>
    <property type="project" value="TreeGrafter"/>
</dbReference>
<dbReference type="InterPro" id="IPR029299">
    <property type="entry name" value="ALMS_motif"/>
</dbReference>
<comment type="subcellular location">
    <subcellularLocation>
        <location evidence="1">Cytoplasm</location>
        <location evidence="1">Cytoskeleton</location>
        <location evidence="1">Microtubule organizing center</location>
        <location evidence="1">Centrosome</location>
    </subcellularLocation>
</comment>
<keyword evidence="3" id="KW-0206">Cytoskeleton</keyword>
<evidence type="ECO:0000313" key="6">
    <source>
        <dbReference type="Ensembl" id="ENSBGRP00000015156.1"/>
    </source>
</evidence>
<reference evidence="6" key="3">
    <citation type="submission" date="2025-09" db="UniProtKB">
        <authorList>
            <consortium name="Ensembl"/>
        </authorList>
    </citation>
    <scope>IDENTIFICATION</scope>
</reference>
<dbReference type="PANTHER" id="PTHR21553:SF24">
    <property type="entry name" value="(E2-INDEPENDENT) E3 UBIQUITIN-CONJUGATING ENZYME FATS"/>
    <property type="match status" value="1"/>
</dbReference>
<evidence type="ECO:0000256" key="1">
    <source>
        <dbReference type="ARBA" id="ARBA00004300"/>
    </source>
</evidence>
<dbReference type="PANTHER" id="PTHR21553">
    <property type="entry name" value="ALMS1-RELATED"/>
    <property type="match status" value="1"/>
</dbReference>
<reference evidence="6" key="1">
    <citation type="submission" date="2019-05" db="EMBL/GenBank/DDBJ databases">
        <authorList>
            <person name="Zhang S."/>
            <person name="Liu J."/>
        </authorList>
    </citation>
    <scope>NUCLEOTIDE SEQUENCE [LARGE SCALE GENOMIC DNA]</scope>
</reference>
<dbReference type="Pfam" id="PF15309">
    <property type="entry name" value="ALMS_motif"/>
    <property type="match status" value="1"/>
</dbReference>
<evidence type="ECO:0000313" key="7">
    <source>
        <dbReference type="Proteomes" id="UP000694520"/>
    </source>
</evidence>
<keyword evidence="7" id="KW-1185">Reference proteome</keyword>